<dbReference type="PANTHER" id="PTHR43483">
    <property type="entry name" value="MEMBRANE TRANSPORTER PROTEIN HI_0806-RELATED"/>
    <property type="match status" value="1"/>
</dbReference>
<feature type="transmembrane region" description="Helical" evidence="1">
    <location>
        <begin position="170"/>
        <end position="194"/>
    </location>
</feature>
<dbReference type="EMBL" id="FQZO01000003">
    <property type="protein sequence ID" value="SHJ19922.1"/>
    <property type="molecule type" value="Genomic_DNA"/>
</dbReference>
<accession>A0A1M6HCL1</accession>
<name>A0A1M6HCL1_9CLOT</name>
<feature type="transmembrane region" description="Helical" evidence="1">
    <location>
        <begin position="77"/>
        <end position="99"/>
    </location>
</feature>
<protein>
    <submittedName>
        <fullName evidence="2">Sulfite exporter TauE/SafE</fullName>
    </submittedName>
</protein>
<feature type="transmembrane region" description="Helical" evidence="1">
    <location>
        <begin position="41"/>
        <end position="65"/>
    </location>
</feature>
<dbReference type="Proteomes" id="UP000184080">
    <property type="component" value="Unassembled WGS sequence"/>
</dbReference>
<keyword evidence="1" id="KW-0472">Membrane</keyword>
<dbReference type="RefSeq" id="WP_073006916.1">
    <property type="nucleotide sequence ID" value="NZ_FQZO01000003.1"/>
</dbReference>
<evidence type="ECO:0000313" key="2">
    <source>
        <dbReference type="EMBL" id="SHJ19922.1"/>
    </source>
</evidence>
<evidence type="ECO:0000256" key="1">
    <source>
        <dbReference type="SAM" id="Phobius"/>
    </source>
</evidence>
<gene>
    <name evidence="2" type="ORF">SAMN05444401_2471</name>
</gene>
<proteinExistence type="predicted"/>
<dbReference type="AlphaFoldDB" id="A0A1M6HCL1"/>
<dbReference type="STRING" id="1121298.SAMN05444401_2471"/>
<reference evidence="2 3" key="1">
    <citation type="submission" date="2016-11" db="EMBL/GenBank/DDBJ databases">
        <authorList>
            <person name="Jaros S."/>
            <person name="Januszkiewicz K."/>
            <person name="Wedrychowicz H."/>
        </authorList>
    </citation>
    <scope>NUCLEOTIDE SEQUENCE [LARGE SCALE GENOMIC DNA]</scope>
    <source>
        <strain evidence="2 3">DSM 21864</strain>
    </source>
</reference>
<keyword evidence="1" id="KW-0812">Transmembrane</keyword>
<sequence length="294" mass="31584">MEKIVLVLIVIINGMFGFKFIQDILKNKEEMKQEPGSNIFLAISSSIIFFFSTFGISDFAISTILYRKKKLVSDKKLPGTLNTQCVIPVAVMALAYISVIKVDPVTLIVCIVSQIIGAYIGPRFVVKLEPKIIRKFISMGLLIATAFILAGKFNLVPSGGTATGLSGAKLVIAAISLFVYGALNNIGIGSYSLTMATIYALGMNPAVAFPIMMGACTFSVPIGSMEFIKYGEYGRKITAFTSTFGVIGVLVAVYLVKSLNVSMLQWVIAAILLYSGLSMIIGDIKAKKAEVAQA</sequence>
<keyword evidence="1" id="KW-1133">Transmembrane helix</keyword>
<feature type="transmembrane region" description="Helical" evidence="1">
    <location>
        <begin position="105"/>
        <end position="125"/>
    </location>
</feature>
<feature type="transmembrane region" description="Helical" evidence="1">
    <location>
        <begin position="132"/>
        <end position="150"/>
    </location>
</feature>
<evidence type="ECO:0000313" key="3">
    <source>
        <dbReference type="Proteomes" id="UP000184080"/>
    </source>
</evidence>
<dbReference type="OrthoDB" id="357960at2"/>
<dbReference type="PANTHER" id="PTHR43483:SF3">
    <property type="entry name" value="MEMBRANE TRANSPORTER PROTEIN HI_0806-RELATED"/>
    <property type="match status" value="1"/>
</dbReference>
<keyword evidence="3" id="KW-1185">Reference proteome</keyword>
<organism evidence="2 3">
    <name type="scientific">Clostridium amylolyticum</name>
    <dbReference type="NCBI Taxonomy" id="1121298"/>
    <lineage>
        <taxon>Bacteria</taxon>
        <taxon>Bacillati</taxon>
        <taxon>Bacillota</taxon>
        <taxon>Clostridia</taxon>
        <taxon>Eubacteriales</taxon>
        <taxon>Clostridiaceae</taxon>
        <taxon>Clostridium</taxon>
    </lineage>
</organism>
<feature type="transmembrane region" description="Helical" evidence="1">
    <location>
        <begin position="237"/>
        <end position="256"/>
    </location>
</feature>
<feature type="transmembrane region" description="Helical" evidence="1">
    <location>
        <begin position="263"/>
        <end position="281"/>
    </location>
</feature>
<feature type="transmembrane region" description="Helical" evidence="1">
    <location>
        <begin position="206"/>
        <end position="225"/>
    </location>
</feature>